<reference evidence="2 3" key="1">
    <citation type="submission" date="2017-05" db="EMBL/GenBank/DDBJ databases">
        <title>Vagococcus spp. assemblies.</title>
        <authorList>
            <person name="Gulvik C.A."/>
        </authorList>
    </citation>
    <scope>NUCLEOTIDE SEQUENCE [LARGE SCALE GENOMIC DNA]</scope>
    <source>
        <strain evidence="2 3">CCUG 51432</strain>
    </source>
</reference>
<dbReference type="PANTHER" id="PTHR33516:SF2">
    <property type="entry name" value="LEXA REPRESSOR-RELATED"/>
    <property type="match status" value="1"/>
</dbReference>
<proteinExistence type="predicted"/>
<dbReference type="AlphaFoldDB" id="A0A430AHK8"/>
<dbReference type="InterPro" id="IPR050077">
    <property type="entry name" value="LexA_repressor"/>
</dbReference>
<dbReference type="Gene3D" id="2.10.109.10">
    <property type="entry name" value="Umud Fragment, subunit A"/>
    <property type="match status" value="1"/>
</dbReference>
<dbReference type="Proteomes" id="UP000287605">
    <property type="component" value="Unassembled WGS sequence"/>
</dbReference>
<evidence type="ECO:0000313" key="3">
    <source>
        <dbReference type="Proteomes" id="UP000287605"/>
    </source>
</evidence>
<evidence type="ECO:0000313" key="2">
    <source>
        <dbReference type="EMBL" id="RSU07596.1"/>
    </source>
</evidence>
<keyword evidence="3" id="KW-1185">Reference proteome</keyword>
<evidence type="ECO:0000259" key="1">
    <source>
        <dbReference type="Pfam" id="PF00717"/>
    </source>
</evidence>
<dbReference type="RefSeq" id="WP_245987414.1">
    <property type="nucleotide sequence ID" value="NZ_NGKA01000043.1"/>
</dbReference>
<sequence>MIGTITCGLPILAEENFNGYITEAVDLLPSGKLFYLETKGNSMTPTIPVGSLVLIRQQEEVENNEIAAVLLNSDTEATLKRVRYQNDTMILMPDNRQYAPIIVNEQNPAKIIGKAVKVTMML</sequence>
<protein>
    <recommendedName>
        <fullName evidence="1">Peptidase S24/S26A/S26B/S26C domain-containing protein</fullName>
    </recommendedName>
</protein>
<feature type="domain" description="Peptidase S24/S26A/S26B/S26C" evidence="1">
    <location>
        <begin position="2"/>
        <end position="116"/>
    </location>
</feature>
<dbReference type="PANTHER" id="PTHR33516">
    <property type="entry name" value="LEXA REPRESSOR"/>
    <property type="match status" value="1"/>
</dbReference>
<dbReference type="CDD" id="cd06529">
    <property type="entry name" value="S24_LexA-like"/>
    <property type="match status" value="1"/>
</dbReference>
<dbReference type="Pfam" id="PF00717">
    <property type="entry name" value="Peptidase_S24"/>
    <property type="match status" value="1"/>
</dbReference>
<gene>
    <name evidence="2" type="ORF">CBF29_13490</name>
</gene>
<comment type="caution">
    <text evidence="2">The sequence shown here is derived from an EMBL/GenBank/DDBJ whole genome shotgun (WGS) entry which is preliminary data.</text>
</comment>
<dbReference type="EMBL" id="NGKA01000043">
    <property type="protein sequence ID" value="RSU07596.1"/>
    <property type="molecule type" value="Genomic_DNA"/>
</dbReference>
<accession>A0A430AHK8</accession>
<dbReference type="InterPro" id="IPR036286">
    <property type="entry name" value="LexA/Signal_pep-like_sf"/>
</dbReference>
<dbReference type="SUPFAM" id="SSF51306">
    <property type="entry name" value="LexA/Signal peptidase"/>
    <property type="match status" value="1"/>
</dbReference>
<dbReference type="InterPro" id="IPR039418">
    <property type="entry name" value="LexA-like"/>
</dbReference>
<dbReference type="InterPro" id="IPR015927">
    <property type="entry name" value="Peptidase_S24_S26A/B/C"/>
</dbReference>
<name>A0A430AHK8_9ENTE</name>
<organism evidence="2 3">
    <name type="scientific">Vagococcus elongatus</name>
    <dbReference type="NCBI Taxonomy" id="180344"/>
    <lineage>
        <taxon>Bacteria</taxon>
        <taxon>Bacillati</taxon>
        <taxon>Bacillota</taxon>
        <taxon>Bacilli</taxon>
        <taxon>Lactobacillales</taxon>
        <taxon>Enterococcaceae</taxon>
        <taxon>Vagococcus</taxon>
    </lineage>
</organism>